<keyword evidence="4" id="KW-1185">Reference proteome</keyword>
<gene>
    <name evidence="3" type="ORF">FHU40_004112</name>
</gene>
<feature type="transmembrane region" description="Helical" evidence="2">
    <location>
        <begin position="154"/>
        <end position="175"/>
    </location>
</feature>
<accession>A0A7W4VYX8</accession>
<protein>
    <submittedName>
        <fullName evidence="3">Uncharacterized protein</fullName>
    </submittedName>
</protein>
<feature type="transmembrane region" description="Helical" evidence="2">
    <location>
        <begin position="223"/>
        <end position="243"/>
    </location>
</feature>
<dbReference type="AlphaFoldDB" id="A0A7W4VYX8"/>
<dbReference type="EMBL" id="JACHWR010000003">
    <property type="protein sequence ID" value="MBB3044275.1"/>
    <property type="molecule type" value="Genomic_DNA"/>
</dbReference>
<name>A0A7W4VYX8_9ACTN</name>
<feature type="transmembrane region" description="Helical" evidence="2">
    <location>
        <begin position="63"/>
        <end position="80"/>
    </location>
</feature>
<keyword evidence="2" id="KW-1133">Transmembrane helix</keyword>
<keyword evidence="2" id="KW-0472">Membrane</keyword>
<evidence type="ECO:0000313" key="3">
    <source>
        <dbReference type="EMBL" id="MBB3044275.1"/>
    </source>
</evidence>
<evidence type="ECO:0000256" key="2">
    <source>
        <dbReference type="SAM" id="Phobius"/>
    </source>
</evidence>
<keyword evidence="2" id="KW-0812">Transmembrane</keyword>
<sequence>MVDLWARFGIAAFFVYGTVRHWPKRSPEAVELRLEQFAERFESPVRIEEASGVDGVIRGGDHFLSLAYAGLAVIALAWGPEPATTVGMIGATVLLGAVLALGATVRAFSRLEDRSPDGELVSSTDFQDPAERATPYALVVASVLAVVADHAVVGLAVAGAGLLGAVAMIGLDRWLFRLRFTPRDEHHAYVLDALRASIVARLYLVAVSWLVVLLAIGEHTEPWTALAVAVVVVPVVCTVVLGWSGSPRFVRRRWRERAARADAARTAKAPWWRRPRAVRRIRAGVPGSGGRPPVTGDPAPAPRN</sequence>
<feature type="transmembrane region" description="Helical" evidence="2">
    <location>
        <begin position="196"/>
        <end position="217"/>
    </location>
</feature>
<comment type="caution">
    <text evidence="3">The sequence shown here is derived from an EMBL/GenBank/DDBJ whole genome shotgun (WGS) entry which is preliminary data.</text>
</comment>
<organism evidence="3 4">
    <name type="scientific">Nocardioides soli</name>
    <dbReference type="NCBI Taxonomy" id="1036020"/>
    <lineage>
        <taxon>Bacteria</taxon>
        <taxon>Bacillati</taxon>
        <taxon>Actinomycetota</taxon>
        <taxon>Actinomycetes</taxon>
        <taxon>Propionibacteriales</taxon>
        <taxon>Nocardioidaceae</taxon>
        <taxon>Nocardioides</taxon>
    </lineage>
</organism>
<evidence type="ECO:0000313" key="4">
    <source>
        <dbReference type="Proteomes" id="UP000589626"/>
    </source>
</evidence>
<reference evidence="3 4" key="1">
    <citation type="submission" date="2020-08" db="EMBL/GenBank/DDBJ databases">
        <title>Sequencing the genomes of 1000 actinobacteria strains.</title>
        <authorList>
            <person name="Klenk H.-P."/>
        </authorList>
    </citation>
    <scope>NUCLEOTIDE SEQUENCE [LARGE SCALE GENOMIC DNA]</scope>
    <source>
        <strain evidence="3 4">DSM 105498</strain>
    </source>
</reference>
<dbReference type="Proteomes" id="UP000589626">
    <property type="component" value="Unassembled WGS sequence"/>
</dbReference>
<proteinExistence type="predicted"/>
<dbReference type="RefSeq" id="WP_183594159.1">
    <property type="nucleotide sequence ID" value="NZ_JACHWR010000003.1"/>
</dbReference>
<evidence type="ECO:0000256" key="1">
    <source>
        <dbReference type="SAM" id="MobiDB-lite"/>
    </source>
</evidence>
<feature type="transmembrane region" description="Helical" evidence="2">
    <location>
        <begin position="86"/>
        <end position="108"/>
    </location>
</feature>
<feature type="region of interest" description="Disordered" evidence="1">
    <location>
        <begin position="282"/>
        <end position="304"/>
    </location>
</feature>